<sequence length="252" mass="28672">MSLINIAKVIRTAIMAKDVRENIAKGFEEANSSINKVDGKIGNKDSELDNWMSNRNTEFENWKNATNENIDYRLNAQDMNIASNTEKIESVEKKADAITDEVRNARHVCLAGCYKMTIPVNKTITPIPYEIIYNKVGYDLKGETSIKLKKDRLYKIGLQFAYNLTSSPSDVKLLALIALNIQKDTSSVLYEYIGRLYTRINVVNDNVNIEYVFSTKNMDSDDLNLNIMIGTYLDIMQVYSNAKLTLYELTTC</sequence>
<name>A0A8S5NZQ5_9CAUD</name>
<reference evidence="2" key="1">
    <citation type="journal article" date="2021" name="Proc. Natl. Acad. Sci. U.S.A.">
        <title>A Catalog of Tens of Thousands of Viruses from Human Metagenomes Reveals Hidden Associations with Chronic Diseases.</title>
        <authorList>
            <person name="Tisza M.J."/>
            <person name="Buck C.B."/>
        </authorList>
    </citation>
    <scope>NUCLEOTIDE SEQUENCE</scope>
    <source>
        <strain evidence="2">Ct6bb17</strain>
    </source>
</reference>
<evidence type="ECO:0000313" key="2">
    <source>
        <dbReference type="EMBL" id="DAD99672.1"/>
    </source>
</evidence>
<organism evidence="2">
    <name type="scientific">Siphoviridae sp. ct6bb17</name>
    <dbReference type="NCBI Taxonomy" id="2825345"/>
    <lineage>
        <taxon>Viruses</taxon>
        <taxon>Duplodnaviria</taxon>
        <taxon>Heunggongvirae</taxon>
        <taxon>Uroviricota</taxon>
        <taxon>Caudoviricetes</taxon>
    </lineage>
</organism>
<protein>
    <submittedName>
        <fullName evidence="2">Uncharacterized protein</fullName>
    </submittedName>
</protein>
<evidence type="ECO:0000256" key="1">
    <source>
        <dbReference type="SAM" id="Coils"/>
    </source>
</evidence>
<accession>A0A8S5NZQ5</accession>
<dbReference type="EMBL" id="BK015290">
    <property type="protein sequence ID" value="DAD99672.1"/>
    <property type="molecule type" value="Genomic_DNA"/>
</dbReference>
<keyword evidence="1" id="KW-0175">Coiled coil</keyword>
<proteinExistence type="predicted"/>
<feature type="coiled-coil region" evidence="1">
    <location>
        <begin position="81"/>
        <end position="108"/>
    </location>
</feature>